<proteinExistence type="predicted"/>
<name>A0AA87U489_RHIRH</name>
<dbReference type="RefSeq" id="WP_012650452.1">
    <property type="nucleotide sequence ID" value="NZ_BAYX01000005.1"/>
</dbReference>
<sequence>MWQNNKSLRADIDHGGTFTDSIPVDISQSAAHMQLCLATTKDPLLGGSGEFVEDVRITTSGRSDVARDTGSERKIEKIGRVTAKRFREMLENGNDPANASLPGFAPVQIEIRSSGGYYVVDTVGKAVEYLTDHWHDLKGEAFEAALQACIDGINHRVSPEEVRQAFIKAVNEAGIRIIL</sequence>
<accession>A0AA87U489</accession>
<dbReference type="EMBL" id="BAYX01000005">
    <property type="protein sequence ID" value="GAJ93252.1"/>
    <property type="molecule type" value="Genomic_DNA"/>
</dbReference>
<dbReference type="Gene3D" id="6.10.250.730">
    <property type="match status" value="1"/>
</dbReference>
<gene>
    <name evidence="1" type="ORF">RRH01S_05_03260</name>
</gene>
<organism evidence="1 2">
    <name type="scientific">Rhizobium rhizogenes NBRC 13257</name>
    <dbReference type="NCBI Taxonomy" id="1220581"/>
    <lineage>
        <taxon>Bacteria</taxon>
        <taxon>Pseudomonadati</taxon>
        <taxon>Pseudomonadota</taxon>
        <taxon>Alphaproteobacteria</taxon>
        <taxon>Hyphomicrobiales</taxon>
        <taxon>Rhizobiaceae</taxon>
        <taxon>Rhizobium/Agrobacterium group</taxon>
        <taxon>Rhizobium</taxon>
    </lineage>
</organism>
<comment type="caution">
    <text evidence="1">The sequence shown here is derived from an EMBL/GenBank/DDBJ whole genome shotgun (WGS) entry which is preliminary data.</text>
</comment>
<dbReference type="GeneID" id="86852293"/>
<reference evidence="1 2" key="1">
    <citation type="submission" date="2014-05" db="EMBL/GenBank/DDBJ databases">
        <title>Whole genome shotgun sequence of Rhizobium rhizogenes NBRC 13257.</title>
        <authorList>
            <person name="Katano-Makiyama Y."/>
            <person name="Hosoyama A."/>
            <person name="Hashimoto M."/>
            <person name="Hosoyama Y."/>
            <person name="Noguchi M."/>
            <person name="Tsuchikane K."/>
            <person name="Kimura A."/>
            <person name="Ohji S."/>
            <person name="Ichikawa N."/>
            <person name="Yamazoe A."/>
            <person name="Fujita N."/>
        </authorList>
    </citation>
    <scope>NUCLEOTIDE SEQUENCE [LARGE SCALE GENOMIC DNA]</scope>
    <source>
        <strain evidence="1 2">NBRC 13257</strain>
    </source>
</reference>
<evidence type="ECO:0000313" key="2">
    <source>
        <dbReference type="Proteomes" id="UP000026941"/>
    </source>
</evidence>
<dbReference type="InterPro" id="IPR010385">
    <property type="entry name" value="DUF982"/>
</dbReference>
<dbReference type="AlphaFoldDB" id="A0AA87U489"/>
<dbReference type="Pfam" id="PF06169">
    <property type="entry name" value="DUF982"/>
    <property type="match status" value="1"/>
</dbReference>
<evidence type="ECO:0000313" key="1">
    <source>
        <dbReference type="EMBL" id="GAJ93252.1"/>
    </source>
</evidence>
<protein>
    <submittedName>
        <fullName evidence="1">IclR family transcriptional regulator</fullName>
    </submittedName>
</protein>
<dbReference type="Proteomes" id="UP000026941">
    <property type="component" value="Unassembled WGS sequence"/>
</dbReference>